<feature type="region of interest" description="Disordered" evidence="1">
    <location>
        <begin position="1"/>
        <end position="30"/>
    </location>
</feature>
<dbReference type="AlphaFoldDB" id="A0A6H5IPD8"/>
<evidence type="ECO:0000313" key="2">
    <source>
        <dbReference type="EMBL" id="CAB0039411.1"/>
    </source>
</evidence>
<accession>A0A6H5IPD8</accession>
<evidence type="ECO:0000256" key="1">
    <source>
        <dbReference type="SAM" id="MobiDB-lite"/>
    </source>
</evidence>
<reference evidence="2 3" key="1">
    <citation type="submission" date="2020-02" db="EMBL/GenBank/DDBJ databases">
        <authorList>
            <person name="Ferguson B K."/>
        </authorList>
    </citation>
    <scope>NUCLEOTIDE SEQUENCE [LARGE SCALE GENOMIC DNA]</scope>
</reference>
<gene>
    <name evidence="2" type="ORF">TBRA_LOCUS11153</name>
</gene>
<name>A0A6H5IPD8_9HYME</name>
<keyword evidence="3" id="KW-1185">Reference proteome</keyword>
<feature type="compositionally biased region" description="Basic and acidic residues" evidence="1">
    <location>
        <begin position="13"/>
        <end position="29"/>
    </location>
</feature>
<evidence type="ECO:0000313" key="3">
    <source>
        <dbReference type="Proteomes" id="UP000479190"/>
    </source>
</evidence>
<organism evidence="2 3">
    <name type="scientific">Trichogramma brassicae</name>
    <dbReference type="NCBI Taxonomy" id="86971"/>
    <lineage>
        <taxon>Eukaryota</taxon>
        <taxon>Metazoa</taxon>
        <taxon>Ecdysozoa</taxon>
        <taxon>Arthropoda</taxon>
        <taxon>Hexapoda</taxon>
        <taxon>Insecta</taxon>
        <taxon>Pterygota</taxon>
        <taxon>Neoptera</taxon>
        <taxon>Endopterygota</taxon>
        <taxon>Hymenoptera</taxon>
        <taxon>Apocrita</taxon>
        <taxon>Proctotrupomorpha</taxon>
        <taxon>Chalcidoidea</taxon>
        <taxon>Trichogrammatidae</taxon>
        <taxon>Trichogramma</taxon>
    </lineage>
</organism>
<proteinExistence type="predicted"/>
<dbReference type="Proteomes" id="UP000479190">
    <property type="component" value="Unassembled WGS sequence"/>
</dbReference>
<sequence>MKSSVFELGSVRSKSERCHSDYNESKYDAEGELQQSNDDIEGTTLRISPGHRWSFSIERSICLLGSTIHNFILHPIFSSNFYPQFSREQNKKNMAKMPDRQAIRATTPRTRHTFVKSTQHIDLSNTRESKLVRRPRSDHINNTLQASQRARRMRASHRCIMLTSKTVQAVIVPRRFIARRPCSSYMIFTQRLIDMGPLYTICYAVVDLWRIDVS</sequence>
<dbReference type="EMBL" id="CADCXV010000960">
    <property type="protein sequence ID" value="CAB0039411.1"/>
    <property type="molecule type" value="Genomic_DNA"/>
</dbReference>
<protein>
    <submittedName>
        <fullName evidence="2">Uncharacterized protein</fullName>
    </submittedName>
</protein>